<dbReference type="WBParaSite" id="GPLIN_001374800">
    <property type="protein sequence ID" value="GPLIN_001374800"/>
    <property type="gene ID" value="GPLIN_001374800"/>
</dbReference>
<reference evidence="2" key="1">
    <citation type="submission" date="2013-12" db="EMBL/GenBank/DDBJ databases">
        <authorList>
            <person name="Aslett M."/>
        </authorList>
    </citation>
    <scope>NUCLEOTIDE SEQUENCE [LARGE SCALE GENOMIC DNA]</scope>
    <source>
        <strain evidence="2">Lindley</strain>
    </source>
</reference>
<accession>A0A183CLJ2</accession>
<dbReference type="GO" id="GO:0000159">
    <property type="term" value="C:protein phosphatase type 2A complex"/>
    <property type="evidence" value="ECO:0007669"/>
    <property type="project" value="TreeGrafter"/>
</dbReference>
<dbReference type="PANTHER" id="PTHR14095:SF0">
    <property type="entry name" value="MIP22305P"/>
    <property type="match status" value="1"/>
</dbReference>
<feature type="compositionally biased region" description="Polar residues" evidence="1">
    <location>
        <begin position="108"/>
        <end position="123"/>
    </location>
</feature>
<feature type="compositionally biased region" description="Basic and acidic residues" evidence="1">
    <location>
        <begin position="86"/>
        <end position="100"/>
    </location>
</feature>
<feature type="region of interest" description="Disordered" evidence="1">
    <location>
        <begin position="78"/>
        <end position="123"/>
    </location>
</feature>
<reference evidence="2" key="2">
    <citation type="submission" date="2014-05" db="EMBL/GenBank/DDBJ databases">
        <title>The genome and life-stage specific transcriptomes of Globodera pallida elucidate key aspects of plant parasitism by a cyst nematode.</title>
        <authorList>
            <person name="Cotton J.A."/>
            <person name="Lilley C.J."/>
            <person name="Jones L.M."/>
            <person name="Kikuchi T."/>
            <person name="Reid A.J."/>
            <person name="Thorpe P."/>
            <person name="Tsai I.J."/>
            <person name="Beasley H."/>
            <person name="Blok V."/>
            <person name="Cock P.J.A."/>
            <person name="Van den Akker S.E."/>
            <person name="Holroyd N."/>
            <person name="Hunt M."/>
            <person name="Mantelin S."/>
            <person name="Naghra H."/>
            <person name="Pain A."/>
            <person name="Palomares-Rius J.E."/>
            <person name="Zarowiecki M."/>
            <person name="Berriman M."/>
            <person name="Jones J.T."/>
            <person name="Urwin P.E."/>
        </authorList>
    </citation>
    <scope>NUCLEOTIDE SEQUENCE [LARGE SCALE GENOMIC DNA]</scope>
    <source>
        <strain evidence="2">Lindley</strain>
    </source>
</reference>
<dbReference type="Proteomes" id="UP000050741">
    <property type="component" value="Unassembled WGS sequence"/>
</dbReference>
<dbReference type="PANTHER" id="PTHR14095">
    <property type="entry name" value="PHOSPHATASE 2A REGULATORY SUBUNIT-RELATED"/>
    <property type="match status" value="1"/>
</dbReference>
<sequence>MDLKRSGLSHRFFNTFVNWIKYVDQESSDGDRASVKTNEDKELSDWEMFCLSEYELLMSETEQTSNEGDVDENIDVILDDEEEDGERVPIADDKRPRVDENGPVGENVFSTTLQRQQTAKALM</sequence>
<name>A0A183CLJ2_GLOPA</name>
<proteinExistence type="predicted"/>
<reference evidence="3" key="3">
    <citation type="submission" date="2016-06" db="UniProtKB">
        <authorList>
            <consortium name="WormBaseParasite"/>
        </authorList>
    </citation>
    <scope>IDENTIFICATION</scope>
</reference>
<evidence type="ECO:0000313" key="3">
    <source>
        <dbReference type="WBParaSite" id="GPLIN_001374800"/>
    </source>
</evidence>
<organism evidence="2 3">
    <name type="scientific">Globodera pallida</name>
    <name type="common">Potato cyst nematode worm</name>
    <name type="synonym">Heterodera pallida</name>
    <dbReference type="NCBI Taxonomy" id="36090"/>
    <lineage>
        <taxon>Eukaryota</taxon>
        <taxon>Metazoa</taxon>
        <taxon>Ecdysozoa</taxon>
        <taxon>Nematoda</taxon>
        <taxon>Chromadorea</taxon>
        <taxon>Rhabditida</taxon>
        <taxon>Tylenchina</taxon>
        <taxon>Tylenchomorpha</taxon>
        <taxon>Tylenchoidea</taxon>
        <taxon>Heteroderidae</taxon>
        <taxon>Heteroderinae</taxon>
        <taxon>Globodera</taxon>
    </lineage>
</organism>
<dbReference type="GO" id="GO:0019888">
    <property type="term" value="F:protein phosphatase regulator activity"/>
    <property type="evidence" value="ECO:0007669"/>
    <property type="project" value="TreeGrafter"/>
</dbReference>
<evidence type="ECO:0000256" key="1">
    <source>
        <dbReference type="SAM" id="MobiDB-lite"/>
    </source>
</evidence>
<evidence type="ECO:0000313" key="2">
    <source>
        <dbReference type="Proteomes" id="UP000050741"/>
    </source>
</evidence>
<dbReference type="AlphaFoldDB" id="A0A183CLJ2"/>
<keyword evidence="2" id="KW-1185">Reference proteome</keyword>
<protein>
    <submittedName>
        <fullName evidence="3">BUB1 N-terminal domain-containing protein</fullName>
    </submittedName>
</protein>